<dbReference type="InterPro" id="IPR011989">
    <property type="entry name" value="ARM-like"/>
</dbReference>
<dbReference type="Gene3D" id="1.25.10.10">
    <property type="entry name" value="Leucine-rich Repeat Variant"/>
    <property type="match status" value="1"/>
</dbReference>
<comment type="similarity">
    <text evidence="2">Belongs to the exportin family.</text>
</comment>
<comment type="subcellular location">
    <subcellularLocation>
        <location evidence="1">Nucleus</location>
    </subcellularLocation>
</comment>
<dbReference type="SMART" id="SM01102">
    <property type="entry name" value="CRM1_C"/>
    <property type="match status" value="1"/>
</dbReference>
<feature type="domain" description="Exportin-1 C-terminal" evidence="6">
    <location>
        <begin position="1"/>
        <end position="196"/>
    </location>
</feature>
<reference evidence="8" key="2">
    <citation type="submission" date="2016-11" db="UniProtKB">
        <authorList>
            <consortium name="WormBaseParasite"/>
        </authorList>
    </citation>
    <scope>IDENTIFICATION</scope>
</reference>
<dbReference type="Proteomes" id="UP000095285">
    <property type="component" value="Unassembled WGS sequence"/>
</dbReference>
<dbReference type="GO" id="GO:0006611">
    <property type="term" value="P:protein export from nucleus"/>
    <property type="evidence" value="ECO:0007669"/>
    <property type="project" value="InterPro"/>
</dbReference>
<dbReference type="PANTHER" id="PTHR11223">
    <property type="entry name" value="EXPORTIN 1/5"/>
    <property type="match status" value="1"/>
</dbReference>
<dbReference type="PANTHER" id="PTHR11223:SF2">
    <property type="entry name" value="EXPORTIN-1"/>
    <property type="match status" value="1"/>
</dbReference>
<organism evidence="7 8">
    <name type="scientific">Loa loa</name>
    <name type="common">Eye worm</name>
    <name type="synonym">Filaria loa</name>
    <dbReference type="NCBI Taxonomy" id="7209"/>
    <lineage>
        <taxon>Eukaryota</taxon>
        <taxon>Metazoa</taxon>
        <taxon>Ecdysozoa</taxon>
        <taxon>Nematoda</taxon>
        <taxon>Chromadorea</taxon>
        <taxon>Rhabditida</taxon>
        <taxon>Spirurina</taxon>
        <taxon>Spiruromorpha</taxon>
        <taxon>Filarioidea</taxon>
        <taxon>Onchocercidae</taxon>
        <taxon>Loa</taxon>
    </lineage>
</organism>
<evidence type="ECO:0000313" key="7">
    <source>
        <dbReference type="Proteomes" id="UP000095285"/>
    </source>
</evidence>
<keyword evidence="4" id="KW-0653">Protein transport</keyword>
<dbReference type="InterPro" id="IPR014877">
    <property type="entry name" value="XPO1_C_dom"/>
</dbReference>
<dbReference type="AlphaFoldDB" id="A0A1I7V5J0"/>
<dbReference type="InterPro" id="IPR016024">
    <property type="entry name" value="ARM-type_fold"/>
</dbReference>
<dbReference type="InterPro" id="IPR045065">
    <property type="entry name" value="XPO1/5"/>
</dbReference>
<keyword evidence="3" id="KW-0813">Transport</keyword>
<dbReference type="STRING" id="7209.A0A1I7V5J0"/>
<dbReference type="GO" id="GO:0000056">
    <property type="term" value="P:ribosomal small subunit export from nucleus"/>
    <property type="evidence" value="ECO:0007669"/>
    <property type="project" value="TreeGrafter"/>
</dbReference>
<evidence type="ECO:0000256" key="2">
    <source>
        <dbReference type="ARBA" id="ARBA00009466"/>
    </source>
</evidence>
<accession>A0A1I7V5J0</accession>
<evidence type="ECO:0000256" key="1">
    <source>
        <dbReference type="ARBA" id="ARBA00004123"/>
    </source>
</evidence>
<protein>
    <submittedName>
        <fullName evidence="8">CRM1_C domain-containing protein</fullName>
    </submittedName>
</protein>
<dbReference type="GO" id="GO:0005737">
    <property type="term" value="C:cytoplasm"/>
    <property type="evidence" value="ECO:0007669"/>
    <property type="project" value="TreeGrafter"/>
</dbReference>
<dbReference type="SUPFAM" id="SSF48371">
    <property type="entry name" value="ARM repeat"/>
    <property type="match status" value="1"/>
</dbReference>
<dbReference type="GO" id="GO:0000055">
    <property type="term" value="P:ribosomal large subunit export from nucleus"/>
    <property type="evidence" value="ECO:0007669"/>
    <property type="project" value="TreeGrafter"/>
</dbReference>
<evidence type="ECO:0000256" key="3">
    <source>
        <dbReference type="ARBA" id="ARBA00022448"/>
    </source>
</evidence>
<dbReference type="GO" id="GO:0005634">
    <property type="term" value="C:nucleus"/>
    <property type="evidence" value="ECO:0007669"/>
    <property type="project" value="UniProtKB-SubCell"/>
</dbReference>
<dbReference type="Pfam" id="PF08767">
    <property type="entry name" value="CRM1_C"/>
    <property type="match status" value="1"/>
</dbReference>
<evidence type="ECO:0000256" key="4">
    <source>
        <dbReference type="ARBA" id="ARBA00022927"/>
    </source>
</evidence>
<dbReference type="GO" id="GO:0005049">
    <property type="term" value="F:nuclear export signal receptor activity"/>
    <property type="evidence" value="ECO:0007669"/>
    <property type="project" value="InterPro"/>
</dbReference>
<name>A0A1I7V5J0_LOALO</name>
<evidence type="ECO:0000256" key="5">
    <source>
        <dbReference type="ARBA" id="ARBA00023242"/>
    </source>
</evidence>
<proteinExistence type="inferred from homology"/>
<keyword evidence="5" id="KW-0539">Nucleus</keyword>
<sequence>MINRDMEEYPEHRLNFFSLLQALNHECFDVLISLPPEHFRLIVDAVVWAFKHTMRNVAEIGLDILKDMLTQFGVHRNKERAQTFYKHFFMEILVHVLTVVTDSNQIKILGLSCYADILCTLFYAAEVSITEQLNPPQSNIDYIYMHISETFAQAFDNLTPDQIRVTVKGFFSFNIDSVKMKNHLRDFLVQIKERVGEDTSDLFIEEREQEIQNVQNAKKEVPGMLNPHEIADDDSMK</sequence>
<keyword evidence="7" id="KW-1185">Reference proteome</keyword>
<evidence type="ECO:0000313" key="8">
    <source>
        <dbReference type="WBParaSite" id="EN70_10108"/>
    </source>
</evidence>
<reference evidence="7" key="1">
    <citation type="submission" date="2012-04" db="EMBL/GenBank/DDBJ databases">
        <title>The Genome Sequence of Loa loa.</title>
        <authorList>
            <consortium name="The Broad Institute Genome Sequencing Platform"/>
            <consortium name="Broad Institute Genome Sequencing Center for Infectious Disease"/>
            <person name="Nutman T.B."/>
            <person name="Fink D.L."/>
            <person name="Russ C."/>
            <person name="Young S."/>
            <person name="Zeng Q."/>
            <person name="Gargeya S."/>
            <person name="Alvarado L."/>
            <person name="Berlin A."/>
            <person name="Chapman S.B."/>
            <person name="Chen Z."/>
            <person name="Freedman E."/>
            <person name="Gellesch M."/>
            <person name="Goldberg J."/>
            <person name="Griggs A."/>
            <person name="Gujja S."/>
            <person name="Heilman E.R."/>
            <person name="Heiman D."/>
            <person name="Howarth C."/>
            <person name="Mehta T."/>
            <person name="Neiman D."/>
            <person name="Pearson M."/>
            <person name="Roberts A."/>
            <person name="Saif S."/>
            <person name="Shea T."/>
            <person name="Shenoy N."/>
            <person name="Sisk P."/>
            <person name="Stolte C."/>
            <person name="Sykes S."/>
            <person name="White J."/>
            <person name="Yandava C."/>
            <person name="Haas B."/>
            <person name="Henn M.R."/>
            <person name="Nusbaum C."/>
            <person name="Birren B."/>
        </authorList>
    </citation>
    <scope>NUCLEOTIDE SEQUENCE [LARGE SCALE GENOMIC DNA]</scope>
</reference>
<dbReference type="WBParaSite" id="EN70_10108">
    <property type="protein sequence ID" value="EN70_10108"/>
    <property type="gene ID" value="EN70_10108"/>
</dbReference>
<evidence type="ECO:0000259" key="6">
    <source>
        <dbReference type="SMART" id="SM01102"/>
    </source>
</evidence>